<dbReference type="Gene3D" id="1.10.4030.10">
    <property type="entry name" value="Porin chaperone SurA, peptide-binding domain"/>
    <property type="match status" value="1"/>
</dbReference>
<dbReference type="PATRIC" id="fig|1005057.4.peg.434"/>
<proteinExistence type="inferred from homology"/>
<comment type="subcellular location">
    <subcellularLocation>
        <location evidence="1">Cell inner membrane</location>
        <topology evidence="1">Single-pass type II membrane protein</topology>
        <orientation evidence="1">Periplasmic side</orientation>
    </subcellularLocation>
</comment>
<dbReference type="GO" id="GO:0003755">
    <property type="term" value="F:peptidyl-prolyl cis-trans isomerase activity"/>
    <property type="evidence" value="ECO:0007669"/>
    <property type="project" value="UniProtKB-KW"/>
</dbReference>
<dbReference type="Proteomes" id="UP000006139">
    <property type="component" value="Chromosome"/>
</dbReference>
<dbReference type="InterPro" id="IPR027304">
    <property type="entry name" value="Trigger_fact/SurA_dom_sf"/>
</dbReference>
<dbReference type="InterPro" id="IPR000297">
    <property type="entry name" value="PPIase_PpiC"/>
</dbReference>
<reference evidence="14 15" key="1">
    <citation type="journal article" date="2011" name="PLoS Genet.">
        <title>Sequence conservation and functional constraint on intergenic spacers in reduced genomes of the obligate symbiont buchnera.</title>
        <authorList>
            <person name="Degnan P.H."/>
            <person name="Ochman H."/>
            <person name="Moran N.A."/>
        </authorList>
    </citation>
    <scope>NUCLEOTIDE SEQUENCE [LARGE SCALE GENOMIC DNA]</scope>
    <source>
        <strain evidence="14 15">Ua</strain>
    </source>
</reference>
<evidence type="ECO:0000256" key="5">
    <source>
        <dbReference type="ARBA" id="ARBA00022989"/>
    </source>
</evidence>
<dbReference type="PROSITE" id="PS50198">
    <property type="entry name" value="PPIC_PPIASE_2"/>
    <property type="match status" value="1"/>
</dbReference>
<keyword evidence="7" id="KW-0143">Chaperone</keyword>
<dbReference type="PANTHER" id="PTHR47529">
    <property type="entry name" value="PEPTIDYL-PROLYL CIS-TRANS ISOMERASE D"/>
    <property type="match status" value="1"/>
</dbReference>
<evidence type="ECO:0000256" key="3">
    <source>
        <dbReference type="ARBA" id="ARBA00022519"/>
    </source>
</evidence>
<evidence type="ECO:0000259" key="13">
    <source>
        <dbReference type="PROSITE" id="PS50198"/>
    </source>
</evidence>
<dbReference type="STRING" id="1005057.BUAMB_452"/>
<dbReference type="eggNOG" id="COG0760">
    <property type="taxonomic scope" value="Bacteria"/>
</dbReference>
<keyword evidence="2" id="KW-1003">Cell membrane</keyword>
<keyword evidence="3" id="KW-0997">Cell inner membrane</keyword>
<dbReference type="KEGG" id="buh:BUAMB_452"/>
<dbReference type="AlphaFoldDB" id="G2LPW4"/>
<dbReference type="HOGENOM" id="CLU_023843_1_1_6"/>
<evidence type="ECO:0000256" key="8">
    <source>
        <dbReference type="ARBA" id="ARBA00038408"/>
    </source>
</evidence>
<sequence length="625" mass="74218">MKKHSQSRFTHIIGKCILGIIILSLILSTINGYIHQNSEKYIAVVNGEKINLSTFQKMYFIEQEKQKKILGKKFFKIHNNVQFIQQTYNYVISQLVNNVLLEQYAKKMQLQVNDSEIKKIIFNSSLFQKNKKFNKEQYLNYLTSINLTNREYIDIIKKKINTENLVNAIYNSNFILNYEKNNIIKLLSQKRIIKKAIIKTDSIINKQHTNDIEARKYFYQNRNNFYIPEKFKINFIHLNIDRFKTSCNNKEIYETYLKNIQKYSTKEIRRYSIIQTKTKKQALLILSKLSNAPKDFSKIAQKHSIDPISSKKGGDIGWISEDITPNEIKKANLQRKNQISNIITFKNEFLIIKLNDIKIAQPKKIDEVSDIIKKKIQHKKSLNLYNTFIHNISHVVKKHPNNIESIIKKNNFVIEKTNWFNKNSVPKNLNNFILKKIIFHKKLLQNHQIPKKYFHLIILKKHQAFLIKLVNFKNQEKQSFQNVRKNIIYKINLIKATKESQKKAEKIMLQLKKGKNNLFKKSHLYFSDPEIISRYDQNSITSIIFNLPRPKQGKKTYTLYQDKNNNFIIISLEKVYNTTFSPEENNMIIKYIEQNNNQIIFNSILKDLREKSVITYNKIEFDKLL</sequence>
<dbReference type="InterPro" id="IPR046357">
    <property type="entry name" value="PPIase_dom_sf"/>
</dbReference>
<evidence type="ECO:0000256" key="11">
    <source>
        <dbReference type="PROSITE-ProRule" id="PRU00278"/>
    </source>
</evidence>
<evidence type="ECO:0000256" key="4">
    <source>
        <dbReference type="ARBA" id="ARBA00022692"/>
    </source>
</evidence>
<dbReference type="PANTHER" id="PTHR47529:SF1">
    <property type="entry name" value="PERIPLASMIC CHAPERONE PPID"/>
    <property type="match status" value="1"/>
</dbReference>
<evidence type="ECO:0000313" key="15">
    <source>
        <dbReference type="Proteomes" id="UP000006139"/>
    </source>
</evidence>
<evidence type="ECO:0000256" key="10">
    <source>
        <dbReference type="ARBA" id="ARBA00042775"/>
    </source>
</evidence>
<comment type="similarity">
    <text evidence="8">Belongs to the PpiD chaperone family.</text>
</comment>
<keyword evidence="4 12" id="KW-0812">Transmembrane</keyword>
<name>G2LPW4_BUCUM</name>
<keyword evidence="5 12" id="KW-1133">Transmembrane helix</keyword>
<dbReference type="GO" id="GO:0005886">
    <property type="term" value="C:plasma membrane"/>
    <property type="evidence" value="ECO:0007669"/>
    <property type="project" value="UniProtKB-SubCell"/>
</dbReference>
<dbReference type="OrthoDB" id="9812372at2"/>
<gene>
    <name evidence="14" type="primary">ppiD</name>
    <name evidence="14" type="ORF">BUAMB_452</name>
</gene>
<keyword evidence="11 14" id="KW-0413">Isomerase</keyword>
<evidence type="ECO:0000256" key="2">
    <source>
        <dbReference type="ARBA" id="ARBA00022475"/>
    </source>
</evidence>
<dbReference type="Pfam" id="PF13145">
    <property type="entry name" value="Rotamase_2"/>
    <property type="match status" value="1"/>
</dbReference>
<dbReference type="Pfam" id="PF13624">
    <property type="entry name" value="SurA_N_3"/>
    <property type="match status" value="1"/>
</dbReference>
<dbReference type="RefSeq" id="WP_014500155.1">
    <property type="nucleotide sequence ID" value="NC_017259.1"/>
</dbReference>
<dbReference type="EMBL" id="CP002648">
    <property type="protein sequence ID" value="AEO08251.1"/>
    <property type="molecule type" value="Genomic_DNA"/>
</dbReference>
<dbReference type="SUPFAM" id="SSF109998">
    <property type="entry name" value="Triger factor/SurA peptide-binding domain-like"/>
    <property type="match status" value="1"/>
</dbReference>
<keyword evidence="6 12" id="KW-0472">Membrane</keyword>
<feature type="domain" description="PpiC" evidence="13">
    <location>
        <begin position="265"/>
        <end position="356"/>
    </location>
</feature>
<evidence type="ECO:0000256" key="12">
    <source>
        <dbReference type="SAM" id="Phobius"/>
    </source>
</evidence>
<organism evidence="14 15">
    <name type="scientific">Buchnera aphidicola str. Ua</name>
    <name type="common">Uroleucon ambrosiae</name>
    <dbReference type="NCBI Taxonomy" id="1005057"/>
    <lineage>
        <taxon>Bacteria</taxon>
        <taxon>Pseudomonadati</taxon>
        <taxon>Pseudomonadota</taxon>
        <taxon>Gammaproteobacteria</taxon>
        <taxon>Enterobacterales</taxon>
        <taxon>Erwiniaceae</taxon>
        <taxon>Buchnera</taxon>
    </lineage>
</organism>
<dbReference type="Gene3D" id="3.10.50.40">
    <property type="match status" value="1"/>
</dbReference>
<accession>G2LPW4</accession>
<evidence type="ECO:0000256" key="6">
    <source>
        <dbReference type="ARBA" id="ARBA00023136"/>
    </source>
</evidence>
<evidence type="ECO:0000256" key="1">
    <source>
        <dbReference type="ARBA" id="ARBA00004382"/>
    </source>
</evidence>
<evidence type="ECO:0000256" key="9">
    <source>
        <dbReference type="ARBA" id="ARBA00040743"/>
    </source>
</evidence>
<keyword evidence="11" id="KW-0697">Rotamase</keyword>
<dbReference type="InterPro" id="IPR052029">
    <property type="entry name" value="PpiD_chaperone"/>
</dbReference>
<dbReference type="SUPFAM" id="SSF54534">
    <property type="entry name" value="FKBP-like"/>
    <property type="match status" value="1"/>
</dbReference>
<evidence type="ECO:0000313" key="14">
    <source>
        <dbReference type="EMBL" id="AEO08251.1"/>
    </source>
</evidence>
<evidence type="ECO:0000256" key="7">
    <source>
        <dbReference type="ARBA" id="ARBA00023186"/>
    </source>
</evidence>
<protein>
    <recommendedName>
        <fullName evidence="9">Periplasmic chaperone PpiD</fullName>
    </recommendedName>
    <alternativeName>
        <fullName evidence="10">Periplasmic folding chaperone</fullName>
    </alternativeName>
</protein>
<feature type="transmembrane region" description="Helical" evidence="12">
    <location>
        <begin position="12"/>
        <end position="34"/>
    </location>
</feature>